<proteinExistence type="predicted"/>
<name>A0AAD7SB73_9TELE</name>
<gene>
    <name evidence="2" type="ORF">AAFF_G00429650</name>
</gene>
<reference evidence="2" key="1">
    <citation type="journal article" date="2023" name="Science">
        <title>Genome structures resolve the early diversification of teleost fishes.</title>
        <authorList>
            <person name="Parey E."/>
            <person name="Louis A."/>
            <person name="Montfort J."/>
            <person name="Bouchez O."/>
            <person name="Roques C."/>
            <person name="Iampietro C."/>
            <person name="Lluch J."/>
            <person name="Castinel A."/>
            <person name="Donnadieu C."/>
            <person name="Desvignes T."/>
            <person name="Floi Bucao C."/>
            <person name="Jouanno E."/>
            <person name="Wen M."/>
            <person name="Mejri S."/>
            <person name="Dirks R."/>
            <person name="Jansen H."/>
            <person name="Henkel C."/>
            <person name="Chen W.J."/>
            <person name="Zahm M."/>
            <person name="Cabau C."/>
            <person name="Klopp C."/>
            <person name="Thompson A.W."/>
            <person name="Robinson-Rechavi M."/>
            <person name="Braasch I."/>
            <person name="Lecointre G."/>
            <person name="Bobe J."/>
            <person name="Postlethwait J.H."/>
            <person name="Berthelot C."/>
            <person name="Roest Crollius H."/>
            <person name="Guiguen Y."/>
        </authorList>
    </citation>
    <scope>NUCLEOTIDE SEQUENCE</scope>
    <source>
        <strain evidence="2">NC1722</strain>
    </source>
</reference>
<comment type="caution">
    <text evidence="2">The sequence shown here is derived from an EMBL/GenBank/DDBJ whole genome shotgun (WGS) entry which is preliminary data.</text>
</comment>
<dbReference type="Proteomes" id="UP001221898">
    <property type="component" value="Unassembled WGS sequence"/>
</dbReference>
<keyword evidence="3" id="KW-1185">Reference proteome</keyword>
<dbReference type="AlphaFoldDB" id="A0AAD7SB73"/>
<feature type="compositionally biased region" description="Basic and acidic residues" evidence="1">
    <location>
        <begin position="71"/>
        <end position="89"/>
    </location>
</feature>
<evidence type="ECO:0000313" key="2">
    <source>
        <dbReference type="EMBL" id="KAJ8398121.1"/>
    </source>
</evidence>
<accession>A0AAD7SB73</accession>
<sequence>MSAGKGCGFSGRQPLNRAAGGATVPAPGLWVAVRRSLKALCHWLLALFPLTAQTLTRRELRASRNNASRQEGSERPLYHPQPRDARPLC</sequence>
<evidence type="ECO:0000313" key="3">
    <source>
        <dbReference type="Proteomes" id="UP001221898"/>
    </source>
</evidence>
<dbReference type="EMBL" id="JAINUG010000092">
    <property type="protein sequence ID" value="KAJ8398121.1"/>
    <property type="molecule type" value="Genomic_DNA"/>
</dbReference>
<evidence type="ECO:0000256" key="1">
    <source>
        <dbReference type="SAM" id="MobiDB-lite"/>
    </source>
</evidence>
<protein>
    <submittedName>
        <fullName evidence="2">Uncharacterized protein</fullName>
    </submittedName>
</protein>
<feature type="region of interest" description="Disordered" evidence="1">
    <location>
        <begin position="61"/>
        <end position="89"/>
    </location>
</feature>
<feature type="region of interest" description="Disordered" evidence="1">
    <location>
        <begin position="1"/>
        <end position="23"/>
    </location>
</feature>
<organism evidence="2 3">
    <name type="scientific">Aldrovandia affinis</name>
    <dbReference type="NCBI Taxonomy" id="143900"/>
    <lineage>
        <taxon>Eukaryota</taxon>
        <taxon>Metazoa</taxon>
        <taxon>Chordata</taxon>
        <taxon>Craniata</taxon>
        <taxon>Vertebrata</taxon>
        <taxon>Euteleostomi</taxon>
        <taxon>Actinopterygii</taxon>
        <taxon>Neopterygii</taxon>
        <taxon>Teleostei</taxon>
        <taxon>Notacanthiformes</taxon>
        <taxon>Halosauridae</taxon>
        <taxon>Aldrovandia</taxon>
    </lineage>
</organism>